<keyword evidence="2" id="KW-0238">DNA-binding</keyword>
<evidence type="ECO:0000259" key="5">
    <source>
        <dbReference type="PROSITE" id="PS01124"/>
    </source>
</evidence>
<dbReference type="SUPFAM" id="SSF46689">
    <property type="entry name" value="Homeodomain-like"/>
    <property type="match status" value="2"/>
</dbReference>
<organism evidence="6 7">
    <name type="scientific">Paracoccus methylovorus</name>
    <dbReference type="NCBI Taxonomy" id="2812658"/>
    <lineage>
        <taxon>Bacteria</taxon>
        <taxon>Pseudomonadati</taxon>
        <taxon>Pseudomonadota</taxon>
        <taxon>Alphaproteobacteria</taxon>
        <taxon>Rhodobacterales</taxon>
        <taxon>Paracoccaceae</taxon>
        <taxon>Paracoccus</taxon>
    </lineage>
</organism>
<dbReference type="Gene3D" id="1.10.10.60">
    <property type="entry name" value="Homeodomain-like"/>
    <property type="match status" value="2"/>
</dbReference>
<dbReference type="Pfam" id="PF12833">
    <property type="entry name" value="HTH_18"/>
    <property type="match status" value="1"/>
</dbReference>
<dbReference type="InterPro" id="IPR018062">
    <property type="entry name" value="HTH_AraC-typ_CS"/>
</dbReference>
<keyword evidence="7" id="KW-1185">Reference proteome</keyword>
<accession>A0ABX7JLN9</accession>
<evidence type="ECO:0000256" key="1">
    <source>
        <dbReference type="ARBA" id="ARBA00023015"/>
    </source>
</evidence>
<geneLocation type="plasmid" evidence="6 7">
    <name>p1</name>
</geneLocation>
<dbReference type="InterPro" id="IPR018060">
    <property type="entry name" value="HTH_AraC"/>
</dbReference>
<evidence type="ECO:0000313" key="7">
    <source>
        <dbReference type="Proteomes" id="UP000663629"/>
    </source>
</evidence>
<dbReference type="PROSITE" id="PS01124">
    <property type="entry name" value="HTH_ARAC_FAMILY_2"/>
    <property type="match status" value="1"/>
</dbReference>
<protein>
    <submittedName>
        <fullName evidence="6">Helix-turn-helix domain-containing protein</fullName>
    </submittedName>
</protein>
<evidence type="ECO:0000256" key="2">
    <source>
        <dbReference type="ARBA" id="ARBA00023125"/>
    </source>
</evidence>
<reference evidence="6 7" key="1">
    <citation type="submission" date="2021-02" db="EMBL/GenBank/DDBJ databases">
        <title>Paracoccus methylovroum sp.nov., a new methanol and methylamine utilizing methylotrophic denitrifer.</title>
        <authorList>
            <person name="Timsy T."/>
            <person name="Behrendt U."/>
            <person name="Ulrich A."/>
            <person name="Spanner T."/>
            <person name="Foesel B.U."/>
            <person name="Horn M.A."/>
            <person name="Kolb S."/>
        </authorList>
    </citation>
    <scope>NUCLEOTIDE SEQUENCE [LARGE SCALE GENOMIC DNA]</scope>
    <source>
        <strain evidence="6 7">H4-D09</strain>
        <plasmid evidence="6 7">p1</plasmid>
    </source>
</reference>
<dbReference type="Proteomes" id="UP000663629">
    <property type="component" value="Plasmid p1"/>
</dbReference>
<gene>
    <name evidence="6" type="ORF">JWJ88_12035</name>
</gene>
<evidence type="ECO:0000256" key="3">
    <source>
        <dbReference type="ARBA" id="ARBA00023163"/>
    </source>
</evidence>
<keyword evidence="3" id="KW-0804">Transcription</keyword>
<dbReference type="PROSITE" id="PS00041">
    <property type="entry name" value="HTH_ARAC_FAMILY_1"/>
    <property type="match status" value="1"/>
</dbReference>
<name>A0ABX7JLN9_9RHOB</name>
<evidence type="ECO:0000256" key="4">
    <source>
        <dbReference type="SAM" id="MobiDB-lite"/>
    </source>
</evidence>
<feature type="region of interest" description="Disordered" evidence="4">
    <location>
        <begin position="288"/>
        <end position="315"/>
    </location>
</feature>
<keyword evidence="1" id="KW-0805">Transcription regulation</keyword>
<dbReference type="InterPro" id="IPR009057">
    <property type="entry name" value="Homeodomain-like_sf"/>
</dbReference>
<dbReference type="PANTHER" id="PTHR46796:SF14">
    <property type="entry name" value="TRANSCRIPTIONAL REGULATORY PROTEIN"/>
    <property type="match status" value="1"/>
</dbReference>
<evidence type="ECO:0000313" key="6">
    <source>
        <dbReference type="EMBL" id="QRZ14223.1"/>
    </source>
</evidence>
<dbReference type="PANTHER" id="PTHR46796">
    <property type="entry name" value="HTH-TYPE TRANSCRIPTIONAL ACTIVATOR RHAS-RELATED"/>
    <property type="match status" value="1"/>
</dbReference>
<feature type="domain" description="HTH araC/xylS-type" evidence="5">
    <location>
        <begin position="193"/>
        <end position="291"/>
    </location>
</feature>
<keyword evidence="6" id="KW-0614">Plasmid</keyword>
<dbReference type="RefSeq" id="WP_205295200.1">
    <property type="nucleotide sequence ID" value="NZ_CP070369.1"/>
</dbReference>
<proteinExistence type="predicted"/>
<dbReference type="EMBL" id="CP070369">
    <property type="protein sequence ID" value="QRZ14223.1"/>
    <property type="molecule type" value="Genomic_DNA"/>
</dbReference>
<sequence>MSFRPRMTSFVEGISLSQPLAWRAMDGVVVDYWQVEGKAGGGGYYLSPDPRIVIFLDDITHSLHLTKATLGKGHAGRPMGRAIFVPAGVPLWSRLGADEKFSHVDLHFDEPRLVSLLASRLGSAGSARALQAPVILERSHEAEVLGGLLAQELSHPRHHDFYVETLVQGILASVLPLADIGHTVDVLASRQMQRVMHLVEENLHRRISVAELAEAVGLSESWFAHAFKRETGQTPLQWQTRRRIERAQQMLEHPDSSVADVAAATGFADQAHLTRVFRSITGSTPGAWRKNSSNLHVRAEDSSKRRQKSSRPMIG</sequence>
<dbReference type="InterPro" id="IPR050204">
    <property type="entry name" value="AraC_XylS_family_regulators"/>
</dbReference>
<dbReference type="SMART" id="SM00342">
    <property type="entry name" value="HTH_ARAC"/>
    <property type="match status" value="1"/>
</dbReference>